<accession>A0A0G1NMM4</accession>
<reference evidence="1 2" key="1">
    <citation type="journal article" date="2015" name="Nature">
        <title>rRNA introns, odd ribosomes, and small enigmatic genomes across a large radiation of phyla.</title>
        <authorList>
            <person name="Brown C.T."/>
            <person name="Hug L.A."/>
            <person name="Thomas B.C."/>
            <person name="Sharon I."/>
            <person name="Castelle C.J."/>
            <person name="Singh A."/>
            <person name="Wilkins M.J."/>
            <person name="Williams K.H."/>
            <person name="Banfield J.F."/>
        </authorList>
    </citation>
    <scope>NUCLEOTIDE SEQUENCE [LARGE SCALE GENOMIC DNA]</scope>
</reference>
<dbReference type="EMBL" id="LCLS01000015">
    <property type="protein sequence ID" value="KKU21676.1"/>
    <property type="molecule type" value="Genomic_DNA"/>
</dbReference>
<organism evidence="1 2">
    <name type="scientific">Candidatus Nomurabacteria bacterium GW2011_GWA1_46_11</name>
    <dbReference type="NCBI Taxonomy" id="1618732"/>
    <lineage>
        <taxon>Bacteria</taxon>
        <taxon>Candidatus Nomuraibacteriota</taxon>
    </lineage>
</organism>
<gene>
    <name evidence="1" type="ORF">UX31_C0015G0002</name>
</gene>
<sequence length="169" mass="19490">MVEHPLFSNRHSFVIDLHNRQAQIGGNNVILEWASFEERRPSVCGRDWHRNVFGKQFPVRQMIQLYFTREQTGNIHSYTTVCIEFVKGFGRRDPTFYNLRLVKWDTPMKFGEVAVPKETREALVGADGRYFIYPVDDLLRLSHEAVKALTGGSGTLRDLVGSDLEWCKG</sequence>
<dbReference type="Proteomes" id="UP000034107">
    <property type="component" value="Unassembled WGS sequence"/>
</dbReference>
<proteinExistence type="predicted"/>
<evidence type="ECO:0000313" key="1">
    <source>
        <dbReference type="EMBL" id="KKU21676.1"/>
    </source>
</evidence>
<protein>
    <submittedName>
        <fullName evidence="1">Uncharacterized protein</fullName>
    </submittedName>
</protein>
<evidence type="ECO:0000313" key="2">
    <source>
        <dbReference type="Proteomes" id="UP000034107"/>
    </source>
</evidence>
<comment type="caution">
    <text evidence="1">The sequence shown here is derived from an EMBL/GenBank/DDBJ whole genome shotgun (WGS) entry which is preliminary data.</text>
</comment>
<name>A0A0G1NMM4_9BACT</name>
<dbReference type="AlphaFoldDB" id="A0A0G1NMM4"/>